<dbReference type="InterPro" id="IPR035427">
    <property type="entry name" value="Tim10-like_dom_sf"/>
</dbReference>
<sequence length="68" mass="7757">TKEQQEMKVFIEQETGRLKLQSSISDFTERCFPKCLVSPNSVQKDALSNSDQQCLSNCVGRYLDVNIQ</sequence>
<dbReference type="SUPFAM" id="SSF144122">
    <property type="entry name" value="Tim10-like"/>
    <property type="match status" value="1"/>
</dbReference>
<feature type="non-terminal residue" evidence="8">
    <location>
        <position position="1"/>
    </location>
</feature>
<dbReference type="RefSeq" id="XP_040727393.1">
    <property type="nucleotide sequence ID" value="XM_040867096.1"/>
</dbReference>
<keyword evidence="4 6" id="KW-0811">Translocation</keyword>
<evidence type="ECO:0000256" key="3">
    <source>
        <dbReference type="ARBA" id="ARBA00022927"/>
    </source>
</evidence>
<keyword evidence="5 6" id="KW-1015">Disulfide bond</keyword>
<evidence type="ECO:0000259" key="7">
    <source>
        <dbReference type="Pfam" id="PF02953"/>
    </source>
</evidence>
<dbReference type="GO" id="GO:0015031">
    <property type="term" value="P:protein transport"/>
    <property type="evidence" value="ECO:0007669"/>
    <property type="project" value="UniProtKB-KW"/>
</dbReference>
<keyword evidence="6" id="KW-0143">Chaperone</keyword>
<evidence type="ECO:0000313" key="8">
    <source>
        <dbReference type="EMBL" id="ORY86211.1"/>
    </source>
</evidence>
<dbReference type="Gene3D" id="1.10.287.810">
    <property type="entry name" value="Mitochondrial import inner membrane translocase subunit tim13 like domains"/>
    <property type="match status" value="1"/>
</dbReference>
<feature type="domain" description="Tim10-like" evidence="7">
    <location>
        <begin position="10"/>
        <end position="66"/>
    </location>
</feature>
<proteinExistence type="inferred from homology"/>
<organism evidence="8 9">
    <name type="scientific">Protomyces lactucae-debilis</name>
    <dbReference type="NCBI Taxonomy" id="2754530"/>
    <lineage>
        <taxon>Eukaryota</taxon>
        <taxon>Fungi</taxon>
        <taxon>Dikarya</taxon>
        <taxon>Ascomycota</taxon>
        <taxon>Taphrinomycotina</taxon>
        <taxon>Taphrinomycetes</taxon>
        <taxon>Taphrinales</taxon>
        <taxon>Protomycetaceae</taxon>
        <taxon>Protomyces</taxon>
    </lineage>
</organism>
<keyword evidence="3 6" id="KW-0653">Protein transport</keyword>
<dbReference type="STRING" id="56484.A0A1Y2FQD3"/>
<evidence type="ECO:0000256" key="1">
    <source>
        <dbReference type="ARBA" id="ARBA00006720"/>
    </source>
</evidence>
<name>A0A1Y2FQD3_PROLT</name>
<dbReference type="OrthoDB" id="344165at2759"/>
<accession>A0A1Y2FQD3</accession>
<dbReference type="GO" id="GO:0005743">
    <property type="term" value="C:mitochondrial inner membrane"/>
    <property type="evidence" value="ECO:0007669"/>
    <property type="project" value="UniProtKB-SubCell"/>
</dbReference>
<dbReference type="EMBL" id="MCFI01000003">
    <property type="protein sequence ID" value="ORY86211.1"/>
    <property type="molecule type" value="Genomic_DNA"/>
</dbReference>
<keyword evidence="2 6" id="KW-0999">Mitochondrion inner membrane</keyword>
<keyword evidence="6" id="KW-0813">Transport</keyword>
<comment type="similarity">
    <text evidence="1 6">Belongs to the small Tim family.</text>
</comment>
<evidence type="ECO:0000256" key="5">
    <source>
        <dbReference type="ARBA" id="ARBA00023157"/>
    </source>
</evidence>
<dbReference type="GeneID" id="63783695"/>
<comment type="subcellular location">
    <subcellularLocation>
        <location evidence="6">Mitochondrion inner membrane</location>
        <topology evidence="6">Peripheral membrane protein</topology>
        <orientation evidence="6">Intermembrane side</orientation>
    </subcellularLocation>
</comment>
<comment type="domain">
    <text evidence="6">The twin CX3C motif contains 4 conserved Cys residues that form 2 disulfide bonds in the mitochondrial intermembrane space.</text>
</comment>
<keyword evidence="6" id="KW-0496">Mitochondrion</keyword>
<reference evidence="8 9" key="1">
    <citation type="submission" date="2016-07" db="EMBL/GenBank/DDBJ databases">
        <title>Pervasive Adenine N6-methylation of Active Genes in Fungi.</title>
        <authorList>
            <consortium name="DOE Joint Genome Institute"/>
            <person name="Mondo S.J."/>
            <person name="Dannebaum R.O."/>
            <person name="Kuo R.C."/>
            <person name="Labutti K."/>
            <person name="Haridas S."/>
            <person name="Kuo A."/>
            <person name="Salamov A."/>
            <person name="Ahrendt S.R."/>
            <person name="Lipzen A."/>
            <person name="Sullivan W."/>
            <person name="Andreopoulos W.B."/>
            <person name="Clum A."/>
            <person name="Lindquist E."/>
            <person name="Daum C."/>
            <person name="Ramamoorthy G.K."/>
            <person name="Gryganskyi A."/>
            <person name="Culley D."/>
            <person name="Magnuson J.K."/>
            <person name="James T.Y."/>
            <person name="O'Malley M.A."/>
            <person name="Stajich J.E."/>
            <person name="Spatafora J.W."/>
            <person name="Visel A."/>
            <person name="Grigoriev I.V."/>
        </authorList>
    </citation>
    <scope>NUCLEOTIDE SEQUENCE [LARGE SCALE GENOMIC DNA]</scope>
    <source>
        <strain evidence="8 9">12-1054</strain>
    </source>
</reference>
<gene>
    <name evidence="8" type="ORF">BCR37DRAFT_333396</name>
</gene>
<protein>
    <recommendedName>
        <fullName evidence="6">Mitochondrial import inner membrane translocase subunit</fullName>
    </recommendedName>
</protein>
<evidence type="ECO:0000313" key="9">
    <source>
        <dbReference type="Proteomes" id="UP000193685"/>
    </source>
</evidence>
<evidence type="ECO:0000256" key="4">
    <source>
        <dbReference type="ARBA" id="ARBA00023010"/>
    </source>
</evidence>
<keyword evidence="9" id="KW-1185">Reference proteome</keyword>
<comment type="function">
    <text evidence="6">Mitochondrial intermembrane chaperone that participates in the import and insertion of some multi-pass transmembrane proteins into the mitochondrial inner membrane. Also required for the transfer of beta-barrel precursors from the TOM complex to the sorting and assembly machinery (SAM complex) of the outer membrane. Acts as a chaperone-like protein that protects the hydrophobic precursors from aggregation and guide them through the mitochondrial intermembrane space.</text>
</comment>
<dbReference type="OMA" id="DFTERCF"/>
<comment type="subunit">
    <text evidence="6">Heterohexamer.</text>
</comment>
<dbReference type="Proteomes" id="UP000193685">
    <property type="component" value="Unassembled WGS sequence"/>
</dbReference>
<dbReference type="InterPro" id="IPR004217">
    <property type="entry name" value="Tim10-like"/>
</dbReference>
<dbReference type="Pfam" id="PF02953">
    <property type="entry name" value="zf-Tim10_DDP"/>
    <property type="match status" value="1"/>
</dbReference>
<evidence type="ECO:0000256" key="2">
    <source>
        <dbReference type="ARBA" id="ARBA00022792"/>
    </source>
</evidence>
<keyword evidence="2 6" id="KW-0472">Membrane</keyword>
<feature type="non-terminal residue" evidence="8">
    <location>
        <position position="68"/>
    </location>
</feature>
<dbReference type="AlphaFoldDB" id="A0A1Y2FQD3"/>
<evidence type="ECO:0000256" key="6">
    <source>
        <dbReference type="RuleBase" id="RU367043"/>
    </source>
</evidence>
<comment type="caution">
    <text evidence="8">The sequence shown here is derived from an EMBL/GenBank/DDBJ whole genome shotgun (WGS) entry which is preliminary data.</text>
</comment>